<organism evidence="4 5">
    <name type="scientific">Paenibacillus aquistagni</name>
    <dbReference type="NCBI Taxonomy" id="1852522"/>
    <lineage>
        <taxon>Bacteria</taxon>
        <taxon>Bacillati</taxon>
        <taxon>Bacillota</taxon>
        <taxon>Bacilli</taxon>
        <taxon>Bacillales</taxon>
        <taxon>Paenibacillaceae</taxon>
        <taxon>Paenibacillus</taxon>
    </lineage>
</organism>
<evidence type="ECO:0000256" key="1">
    <source>
        <dbReference type="ARBA" id="ARBA00006754"/>
    </source>
</evidence>
<keyword evidence="5" id="KW-1185">Reference proteome</keyword>
<sequence length="408" mass="47477">MNLGINPFDRQFDSIESIVDTISEVLQCPATIEDVSHKLMAYSSHVADTDQARIATIIGRRVPEYVISALWQEGIIQQIMASTEAVRIPTIQALGLKSRIVIAIRNHQDVIGFIWVLDDHQLADDIAQLQLKRAAQAARIKILEMQNDRRKQEQQHYELCWSLLSGQEHSDMTIKEKAHQYGIQLPDSYQVIIVEFDAEISEKQYQQILYVVRTVEQIRVPLYVIHQNRLIMIAGTRSVRQTIAQYEEERSHFMDRLVQRFHAAIHVGCGSYYRQYTSTELSYHEALVVLQIKEAFPDEVDEIQNYRDLGFYRFLPAMVTEKEKTKVEHLSITLLRRYDLEHGSDLLTTLEVFLKYDSNVKKAAEALHVHTNTLTYRLKRIMEIGQMDLNKMDEKVTLYLELKLNKMK</sequence>
<dbReference type="EMBL" id="FXAZ01000001">
    <property type="protein sequence ID" value="SMG29171.1"/>
    <property type="molecule type" value="Genomic_DNA"/>
</dbReference>
<accession>A0A1X7JMS0</accession>
<dbReference type="GO" id="GO:0003677">
    <property type="term" value="F:DNA binding"/>
    <property type="evidence" value="ECO:0007669"/>
    <property type="project" value="UniProtKB-KW"/>
</dbReference>
<dbReference type="InterPro" id="IPR041522">
    <property type="entry name" value="CdaR_GGDEF"/>
</dbReference>
<gene>
    <name evidence="4" type="ORF">SAMN06295960_1737</name>
</gene>
<dbReference type="Pfam" id="PF13556">
    <property type="entry name" value="HTH_30"/>
    <property type="match status" value="1"/>
</dbReference>
<dbReference type="InterPro" id="IPR051448">
    <property type="entry name" value="CdaR-like_regulators"/>
</dbReference>
<proteinExistence type="inferred from homology"/>
<dbReference type="STRING" id="1852522.SAMN06295960_1737"/>
<protein>
    <submittedName>
        <fullName evidence="4">DNA-binding transcriptional regulator, PucR family</fullName>
    </submittedName>
</protein>
<dbReference type="Proteomes" id="UP000193834">
    <property type="component" value="Unassembled WGS sequence"/>
</dbReference>
<dbReference type="PANTHER" id="PTHR33744:SF1">
    <property type="entry name" value="DNA-BINDING TRANSCRIPTIONAL ACTIVATOR ADER"/>
    <property type="match status" value="1"/>
</dbReference>
<dbReference type="OrthoDB" id="9792148at2"/>
<dbReference type="PANTHER" id="PTHR33744">
    <property type="entry name" value="CARBOHYDRATE DIACID REGULATOR"/>
    <property type="match status" value="1"/>
</dbReference>
<evidence type="ECO:0000313" key="5">
    <source>
        <dbReference type="Proteomes" id="UP000193834"/>
    </source>
</evidence>
<keyword evidence="4" id="KW-0238">DNA-binding</keyword>
<dbReference type="RefSeq" id="WP_085493842.1">
    <property type="nucleotide sequence ID" value="NZ_FXAZ01000001.1"/>
</dbReference>
<dbReference type="Pfam" id="PF17853">
    <property type="entry name" value="GGDEF_2"/>
    <property type="match status" value="1"/>
</dbReference>
<dbReference type="Gene3D" id="1.10.10.2840">
    <property type="entry name" value="PucR C-terminal helix-turn-helix domain"/>
    <property type="match status" value="1"/>
</dbReference>
<dbReference type="InterPro" id="IPR025736">
    <property type="entry name" value="PucR_C-HTH_dom"/>
</dbReference>
<evidence type="ECO:0000259" key="3">
    <source>
        <dbReference type="Pfam" id="PF17853"/>
    </source>
</evidence>
<feature type="domain" description="CdaR GGDEF-like" evidence="3">
    <location>
        <begin position="167"/>
        <end position="292"/>
    </location>
</feature>
<dbReference type="AlphaFoldDB" id="A0A1X7JMS0"/>
<dbReference type="InterPro" id="IPR042070">
    <property type="entry name" value="PucR_C-HTH_sf"/>
</dbReference>
<name>A0A1X7JMS0_9BACL</name>
<comment type="similarity">
    <text evidence="1">Belongs to the CdaR family.</text>
</comment>
<evidence type="ECO:0000259" key="2">
    <source>
        <dbReference type="Pfam" id="PF13556"/>
    </source>
</evidence>
<reference evidence="4 5" key="1">
    <citation type="submission" date="2017-04" db="EMBL/GenBank/DDBJ databases">
        <authorList>
            <person name="Afonso C.L."/>
            <person name="Miller P.J."/>
            <person name="Scott M.A."/>
            <person name="Spackman E."/>
            <person name="Goraichik I."/>
            <person name="Dimitrov K.M."/>
            <person name="Suarez D.L."/>
            <person name="Swayne D.E."/>
        </authorList>
    </citation>
    <scope>NUCLEOTIDE SEQUENCE [LARGE SCALE GENOMIC DNA]</scope>
    <source>
        <strain evidence="4 5">11</strain>
    </source>
</reference>
<evidence type="ECO:0000313" key="4">
    <source>
        <dbReference type="EMBL" id="SMG29171.1"/>
    </source>
</evidence>
<feature type="domain" description="PucR C-terminal helix-turn-helix" evidence="2">
    <location>
        <begin position="346"/>
        <end position="403"/>
    </location>
</feature>